<dbReference type="RefSeq" id="XP_065959328.1">
    <property type="nucleotide sequence ID" value="XM_066104764.1"/>
</dbReference>
<gene>
    <name evidence="1" type="ORF">PtrM4_048320</name>
</gene>
<dbReference type="GeneID" id="6344616"/>
<dbReference type="EMBL" id="NQIK02000010">
    <property type="protein sequence ID" value="KAF7565398.1"/>
    <property type="molecule type" value="Genomic_DNA"/>
</dbReference>
<comment type="caution">
    <text evidence="1">The sequence shown here is derived from an EMBL/GenBank/DDBJ whole genome shotgun (WGS) entry which is preliminary data.</text>
</comment>
<reference evidence="1" key="1">
    <citation type="journal article" date="2018" name="BMC Genomics">
        <title>Comparative genomics of the wheat fungal pathogen Pyrenophora tritici-repentis reveals chromosomal variations and genome plasticity.</title>
        <authorList>
            <person name="Moolhuijzen P."/>
            <person name="See P.T."/>
            <person name="Hane J.K."/>
            <person name="Shi G."/>
            <person name="Liu Z."/>
            <person name="Oliver R.P."/>
            <person name="Moffat C.S."/>
        </authorList>
    </citation>
    <scope>NUCLEOTIDE SEQUENCE [LARGE SCALE GENOMIC DNA]</scope>
    <source>
        <strain evidence="1">M4</strain>
    </source>
</reference>
<dbReference type="SUPFAM" id="SSF52058">
    <property type="entry name" value="L domain-like"/>
    <property type="match status" value="1"/>
</dbReference>
<organism evidence="1 2">
    <name type="scientific">Pyrenophora tritici-repentis</name>
    <dbReference type="NCBI Taxonomy" id="45151"/>
    <lineage>
        <taxon>Eukaryota</taxon>
        <taxon>Fungi</taxon>
        <taxon>Dikarya</taxon>
        <taxon>Ascomycota</taxon>
        <taxon>Pezizomycotina</taxon>
        <taxon>Dothideomycetes</taxon>
        <taxon>Pleosporomycetidae</taxon>
        <taxon>Pleosporales</taxon>
        <taxon>Pleosporineae</taxon>
        <taxon>Pleosporaceae</taxon>
        <taxon>Pyrenophora</taxon>
    </lineage>
</organism>
<sequence length="406" mass="46611">MAQISDLPNELLFNIAWFLITGHISDVRALLHLCRVSRQFCGIAQPALYTCVRMAVPVEGPLKPLKLFFRTIIERPPLAQKTRKLALLDDWGVLAMLPNLQHLHYTAEIGPPHALVRRLHELRVLNPTFLSKLKTFHLNKQWEDGPVDIHDYIPFMEYPSFEKFSSENDVPDTPDEPYAINTLTRTAADLAWWSGAFYTMRRLLDACPRLTAFELIIPDESRYAWHFDRAHQPVVTPRELVKALLDTHRQNLKSLTLDFHHIYDLSDPNLQDEIEDLEDCNYTYPSFRGFKSLSHMSIEFEKLNKASHLPASLETLNLRFCRFDDLNTALLSDLVYLKYTWCPIIRVITVTGMEVDEVMQTCYVSFLHENEEATLVIIKLGAGVPSRIRVELEKAGGHAATMSLLG</sequence>
<evidence type="ECO:0000313" key="2">
    <source>
        <dbReference type="Proteomes" id="UP000245464"/>
    </source>
</evidence>
<dbReference type="Gene3D" id="3.80.10.10">
    <property type="entry name" value="Ribonuclease Inhibitor"/>
    <property type="match status" value="1"/>
</dbReference>
<proteinExistence type="predicted"/>
<dbReference type="InterPro" id="IPR032675">
    <property type="entry name" value="LRR_dom_sf"/>
</dbReference>
<dbReference type="Proteomes" id="UP000245464">
    <property type="component" value="Chromosome 10"/>
</dbReference>
<name>A0A5M9KTY2_9PLEO</name>
<evidence type="ECO:0000313" key="1">
    <source>
        <dbReference type="EMBL" id="KAF7565398.1"/>
    </source>
</evidence>
<dbReference type="AlphaFoldDB" id="A0A5M9KTY2"/>
<protein>
    <submittedName>
        <fullName evidence="1">F-box domain containing protein</fullName>
    </submittedName>
</protein>
<accession>A0A5M9KTY2</accession>
<dbReference type="CDD" id="cd09917">
    <property type="entry name" value="F-box_SF"/>
    <property type="match status" value="1"/>
</dbReference>
<dbReference type="KEGG" id="ptrr:6344616"/>